<reference evidence="1 2" key="1">
    <citation type="submission" date="2017-12" db="EMBL/GenBank/DDBJ databases">
        <title>Integrating genomic resources of turbot (Scophthalmus maximus) in depth evaluation of genetic and physical mapping variation across individuals.</title>
        <authorList>
            <person name="Martinez P."/>
        </authorList>
    </citation>
    <scope>NUCLEOTIDE SEQUENCE [LARGE SCALE GENOMIC DNA]</scope>
</reference>
<dbReference type="EMBL" id="CP026250">
    <property type="protein sequence ID" value="AWP05346.1"/>
    <property type="molecule type" value="Genomic_DNA"/>
</dbReference>
<protein>
    <submittedName>
        <fullName evidence="1">Uncharacterized protein</fullName>
    </submittedName>
</protein>
<keyword evidence="2" id="KW-1185">Reference proteome</keyword>
<dbReference type="AlphaFoldDB" id="A0A2U9BP11"/>
<sequence length="126" mass="13827">MTLYSNLSHVSWLTFKSVSPYLGQPISPRPGSAFQTLTQTGVTCEITLQLNHRVQLTGEQLEYCKSSQHQQLELWPHGSPNTQLLRGLCQATSCGGLADIQCDTTRGVLSSLLPDQRKEGALKVSL</sequence>
<proteinExistence type="predicted"/>
<accession>A0A2U9BP11</accession>
<evidence type="ECO:0000313" key="2">
    <source>
        <dbReference type="Proteomes" id="UP000246464"/>
    </source>
</evidence>
<organism evidence="1 2">
    <name type="scientific">Scophthalmus maximus</name>
    <name type="common">Turbot</name>
    <name type="synonym">Psetta maxima</name>
    <dbReference type="NCBI Taxonomy" id="52904"/>
    <lineage>
        <taxon>Eukaryota</taxon>
        <taxon>Metazoa</taxon>
        <taxon>Chordata</taxon>
        <taxon>Craniata</taxon>
        <taxon>Vertebrata</taxon>
        <taxon>Euteleostomi</taxon>
        <taxon>Actinopterygii</taxon>
        <taxon>Neopterygii</taxon>
        <taxon>Teleostei</taxon>
        <taxon>Neoteleostei</taxon>
        <taxon>Acanthomorphata</taxon>
        <taxon>Carangaria</taxon>
        <taxon>Pleuronectiformes</taxon>
        <taxon>Pleuronectoidei</taxon>
        <taxon>Scophthalmidae</taxon>
        <taxon>Scophthalmus</taxon>
    </lineage>
</organism>
<evidence type="ECO:0000313" key="1">
    <source>
        <dbReference type="EMBL" id="AWP05346.1"/>
    </source>
</evidence>
<dbReference type="Proteomes" id="UP000246464">
    <property type="component" value="Chromosome 8"/>
</dbReference>
<gene>
    <name evidence="1" type="ORF">SMAX5B_011368</name>
</gene>
<name>A0A2U9BP11_SCOMX</name>